<sequence>MGESDYTLPLDAFIRSVGVNKQSPHAFFLGAGASISSGIQSAWMCIWEWKREIFLSQNPELRAQFRELSQQSVRKRIQRWLETEGIIPFDDRDEYGYYAEECYPIPKNRRHYFQNLVSSASPGLGYQLLCLLAEAGIVHSVWTTNFDGLVPKAAASLQLDLTVVDVGVDSSARLQRQHRLDELLHVALHGDYRYDALKNTRAELRNQDDELRAGLVKDARDKNLIVVGYSGRDDSVMDALREAYAQEGTGWLYWCGYDAEAPPKPVRQLIDKARQNGREAYYVNASGFDDLAERLASHCLEGQLAERAREKRAEMRRDPSQHLQPFTVQQSRPTGLIKSNAFQVECPSEVLCFEWDLDLEGGGYWSELRDRTRGRSDIVAGFLGTDVLALSTIDGVRDAFRGDPISKVRRRPISDDDLRMQNGVVVSLFTKALTRSIAEVRGLNVYGKNLLWVDESTRKSAYGQTYMVHEAARIHLRRYRQQQYLVISPTIVTHDMSGEEPSRRADKELKRKVLSRQYNSEYNDALDRWRERFDIGGGASFEFPPNSGSMFLFNIRSAPDFAAVSSSKGRAITVPDAAKRLVRVRGIELQEPELLFSRSRGSGHAKDFNPVRGLCQNLPYDYALNRNGLGGDIRVGVICPRQDTQVLSRYLKRFAQKQRAKTKDEYLTDYPGFRGAFGVALDVPEPQNNAWVECPEPDPSLSPERGGTALSQSIMRAVDQLHASPSSPHVIVVYVPRRWASFESFSDENQVFDLHDQVKAFSIERGIATQFLRESTVQDSYQGSIMWSLALAFYVKAMRTPWVLDRMDDDTAFVGLGFSLDHHARAGRQVLMGCSHIYNAEGLGLSYRMSQIESPVIDRRKNPFMSREDARRMAENTLQLYYSSRFRLPQRVVVHKRVHFKREEREGLLEGLSGVDNVDLLEINVEPSLRYVASRVKNGQFRGDGFPVRRGTTLPLDDDKALIWVHGSTSSVKPGRTYYQGKRRIPAPLMVKRHHGKTGLPTLAEEIVGLSKMNWNTIDLYTKLPATLDSSQSIARIGSLAGSLGAQSHDYRLFM</sequence>
<evidence type="ECO:0000313" key="5">
    <source>
        <dbReference type="Proteomes" id="UP000221024"/>
    </source>
</evidence>
<accession>A0A2H3NHS8</accession>
<proteinExistence type="inferred from homology"/>
<dbReference type="EMBL" id="PDEP01000023">
    <property type="protein sequence ID" value="PEN04707.1"/>
    <property type="molecule type" value="Genomic_DNA"/>
</dbReference>
<reference evidence="4 5" key="1">
    <citation type="submission" date="2017-10" db="EMBL/GenBank/DDBJ databases">
        <title>Draft genome of Longimonas halophila.</title>
        <authorList>
            <person name="Goh K.M."/>
            <person name="Shamsir M.S."/>
            <person name="Lim S.W."/>
        </authorList>
    </citation>
    <scope>NUCLEOTIDE SEQUENCE [LARGE SCALE GENOMIC DNA]</scope>
    <source>
        <strain evidence="4 5">KCTC 42399</strain>
    </source>
</reference>
<dbReference type="AlphaFoldDB" id="A0A2H3NHS8"/>
<evidence type="ECO:0000313" key="4">
    <source>
        <dbReference type="EMBL" id="PEN04707.1"/>
    </source>
</evidence>
<dbReference type="SUPFAM" id="SSF52467">
    <property type="entry name" value="DHS-like NAD/FAD-binding domain"/>
    <property type="match status" value="1"/>
</dbReference>
<dbReference type="Proteomes" id="UP000221024">
    <property type="component" value="Unassembled WGS sequence"/>
</dbReference>
<evidence type="ECO:0000256" key="1">
    <source>
        <dbReference type="ARBA" id="ARBA00035012"/>
    </source>
</evidence>
<dbReference type="CDD" id="cd04659">
    <property type="entry name" value="Piwi_piwi-like_ProArk"/>
    <property type="match status" value="1"/>
</dbReference>
<organism evidence="4 5">
    <name type="scientific">Longimonas halophila</name>
    <dbReference type="NCBI Taxonomy" id="1469170"/>
    <lineage>
        <taxon>Bacteria</taxon>
        <taxon>Pseudomonadati</taxon>
        <taxon>Rhodothermota</taxon>
        <taxon>Rhodothermia</taxon>
        <taxon>Rhodothermales</taxon>
        <taxon>Salisaetaceae</taxon>
        <taxon>Longimonas</taxon>
    </lineage>
</organism>
<evidence type="ECO:0000256" key="2">
    <source>
        <dbReference type="ARBA" id="ARBA00035032"/>
    </source>
</evidence>
<dbReference type="RefSeq" id="WP_098063474.1">
    <property type="nucleotide sequence ID" value="NZ_PDEP01000023.1"/>
</dbReference>
<comment type="caution">
    <text evidence="4">The sequence shown here is derived from an EMBL/GenBank/DDBJ whole genome shotgun (WGS) entry which is preliminary data.</text>
</comment>
<dbReference type="InterPro" id="IPR003165">
    <property type="entry name" value="Piwi"/>
</dbReference>
<dbReference type="Gene3D" id="3.40.50.2300">
    <property type="match status" value="1"/>
</dbReference>
<dbReference type="GO" id="GO:0003676">
    <property type="term" value="F:nucleic acid binding"/>
    <property type="evidence" value="ECO:0007669"/>
    <property type="project" value="InterPro"/>
</dbReference>
<comment type="similarity">
    <text evidence="1">Belongs to the argonaute family. Long pAgo subfamily.</text>
</comment>
<dbReference type="InterPro" id="IPR036397">
    <property type="entry name" value="RNaseH_sf"/>
</dbReference>
<feature type="domain" description="Piwi" evidence="3">
    <location>
        <begin position="730"/>
        <end position="1043"/>
    </location>
</feature>
<dbReference type="Pfam" id="PF13289">
    <property type="entry name" value="SIR2_2"/>
    <property type="match status" value="1"/>
</dbReference>
<protein>
    <recommendedName>
        <fullName evidence="2">Protein argonaute</fullName>
    </recommendedName>
</protein>
<dbReference type="InterPro" id="IPR012337">
    <property type="entry name" value="RNaseH-like_sf"/>
</dbReference>
<dbReference type="SMART" id="SM00950">
    <property type="entry name" value="Piwi"/>
    <property type="match status" value="1"/>
</dbReference>
<dbReference type="Gene3D" id="3.30.420.10">
    <property type="entry name" value="Ribonuclease H-like superfamily/Ribonuclease H"/>
    <property type="match status" value="1"/>
</dbReference>
<dbReference type="OrthoDB" id="530017at2"/>
<evidence type="ECO:0000259" key="3">
    <source>
        <dbReference type="SMART" id="SM00950"/>
    </source>
</evidence>
<name>A0A2H3NHS8_9BACT</name>
<dbReference type="InterPro" id="IPR029035">
    <property type="entry name" value="DHS-like_NAD/FAD-binding_dom"/>
</dbReference>
<dbReference type="SUPFAM" id="SSF53098">
    <property type="entry name" value="Ribonuclease H-like"/>
    <property type="match status" value="1"/>
</dbReference>
<gene>
    <name evidence="4" type="ORF">CRI93_14815</name>
</gene>
<dbReference type="Gene3D" id="3.40.50.1220">
    <property type="entry name" value="TPP-binding domain"/>
    <property type="match status" value="1"/>
</dbReference>
<keyword evidence="5" id="KW-1185">Reference proteome</keyword>